<protein>
    <submittedName>
        <fullName evidence="4">Uncharacterized protein</fullName>
    </submittedName>
</protein>
<accession>M1K684</accession>
<dbReference type="EMBL" id="KC513622">
    <property type="protein sequence ID" value="AGE96543.1"/>
    <property type="molecule type" value="Genomic_DNA"/>
</dbReference>
<name>M1K684_ENCCN</name>
<sequence>MWLICMAALFDMLYCSEVEESMERIFEMLHGACGLETEEMRGVLKRMSDFRTYVLFPLILHDDKLVVSPDMGYKDIEKEERIYVEKIIKKLPSLVWQSMVFLYIPEHDNWILGLMNTVFDTSSSRFSDSVGIYKKSRGRSEMRLVDLMMGMFRNNVSMMEKFGRGLAHKAEVKMKEIPNEISKEEREKRKEVLDKIREYGKSLGTREKQEQILKAQEIVFDTCIYLWRREEDRISFVLKVYLRSLQCKMLGLNKGALADDVNQEVSLLHSISHEILINTHNKYGIEVTAELIKRLFLEYMNIDEEYVSNVVEDVKKKKEEERREEEEEKKRKEEVVQRNVEELLRGEEEEKKGAKAKRKSKKKKKGSKKPEEKESEVEEVSENREAQEMEDSREACSKERNKEQKNESGRCYYKLHKRVLLWREEPEKIKKKWDSGTEERWKGKSIGEIREQKELHDISEISQLLKSQDANNFFICTGEYMKNGIKRWKMVAIAVLETRDWKKLGVVEVGLFKDKDEQNVIFHLMFRPTDLGRAGAVVRSALAKVDNMEKVDDTDDSLDISGFTYPKNTRSEVVRGLNEFRVVWRNPKNTAEVIRSLTVMSRPGGN</sequence>
<feature type="chain" id="PRO_5012000076" evidence="3">
    <location>
        <begin position="16"/>
        <end position="606"/>
    </location>
</feature>
<evidence type="ECO:0000313" key="4">
    <source>
        <dbReference type="EMBL" id="AGE96543.1"/>
    </source>
</evidence>
<dbReference type="VEuPathDB" id="MicrosporidiaDB:AEWD_060030"/>
<keyword evidence="3" id="KW-0732">Signal</keyword>
<dbReference type="AlphaFoldDB" id="M1K684"/>
<feature type="compositionally biased region" description="Basic and acidic residues" evidence="2">
    <location>
        <begin position="381"/>
        <end position="401"/>
    </location>
</feature>
<dbReference type="Pfam" id="PF07753">
    <property type="entry name" value="DUF1609"/>
    <property type="match status" value="1"/>
</dbReference>
<evidence type="ECO:0000256" key="2">
    <source>
        <dbReference type="SAM" id="MobiDB-lite"/>
    </source>
</evidence>
<dbReference type="InterPro" id="IPR022115">
    <property type="entry name" value="DUF3654"/>
</dbReference>
<gene>
    <name evidence="4" type="ORF">ECU06_0090</name>
</gene>
<proteinExistence type="inferred from homology"/>
<feature type="compositionally biased region" description="Basic and acidic residues" evidence="2">
    <location>
        <begin position="328"/>
        <end position="353"/>
    </location>
</feature>
<feature type="signal peptide" evidence="3">
    <location>
        <begin position="1"/>
        <end position="15"/>
    </location>
</feature>
<dbReference type="VEuPathDB" id="MicrosporidiaDB:M970_021510"/>
<dbReference type="VEuPathDB" id="MicrosporidiaDB:M970_041660"/>
<dbReference type="VEuPathDB" id="MicrosporidiaDB:AEWQ_060020"/>
<dbReference type="VEuPathDB" id="MicrosporidiaDB:AEWR_060030"/>
<feature type="compositionally biased region" description="Basic residues" evidence="2">
    <location>
        <begin position="354"/>
        <end position="367"/>
    </location>
</feature>
<dbReference type="Pfam" id="PF12376">
    <property type="entry name" value="DUF3654"/>
    <property type="match status" value="1"/>
</dbReference>
<evidence type="ECO:0000256" key="3">
    <source>
        <dbReference type="SAM" id="SignalP"/>
    </source>
</evidence>
<organism evidence="4">
    <name type="scientific">Encephalitozoon cuniculi</name>
    <name type="common">Microsporidian parasite</name>
    <dbReference type="NCBI Taxonomy" id="6035"/>
    <lineage>
        <taxon>Eukaryota</taxon>
        <taxon>Fungi</taxon>
        <taxon>Fungi incertae sedis</taxon>
        <taxon>Microsporidia</taxon>
        <taxon>Unikaryonidae</taxon>
        <taxon>Encephalitozoon</taxon>
    </lineage>
</organism>
<dbReference type="VEuPathDB" id="MicrosporidiaDB:ECU06_0090"/>
<feature type="region of interest" description="Disordered" evidence="2">
    <location>
        <begin position="317"/>
        <end position="401"/>
    </location>
</feature>
<dbReference type="InterPro" id="IPR011667">
    <property type="entry name" value="UPF0329"/>
</dbReference>
<reference evidence="4" key="1">
    <citation type="journal article" date="2013" name="Eukaryot. Cell">
        <title>Extremely Reduced Levels of Heterozygosity in the Vertebrate Pathogen Encephalitozoon cuniculi.</title>
        <authorList>
            <person name="Selman M."/>
            <person name="Sak B."/>
            <person name="Kvac M."/>
            <person name="Farinelli L."/>
            <person name="Weiss L.M."/>
            <person name="Corradi N."/>
        </authorList>
    </citation>
    <scope>NUCLEOTIDE SEQUENCE</scope>
</reference>
<comment type="similarity">
    <text evidence="1">Belongs to the UPF0329 family.</text>
</comment>
<evidence type="ECO:0000256" key="1">
    <source>
        <dbReference type="ARBA" id="ARBA00009465"/>
    </source>
</evidence>